<reference evidence="5 6" key="1">
    <citation type="journal article" date="2007" name="Science">
        <title>Sea anemone genome reveals ancestral eumetazoan gene repertoire and genomic organization.</title>
        <authorList>
            <person name="Putnam N.H."/>
            <person name="Srivastava M."/>
            <person name="Hellsten U."/>
            <person name="Dirks B."/>
            <person name="Chapman J."/>
            <person name="Salamov A."/>
            <person name="Terry A."/>
            <person name="Shapiro H."/>
            <person name="Lindquist E."/>
            <person name="Kapitonov V.V."/>
            <person name="Jurka J."/>
            <person name="Genikhovich G."/>
            <person name="Grigoriev I.V."/>
            <person name="Lucas S.M."/>
            <person name="Steele R.E."/>
            <person name="Finnerty J.R."/>
            <person name="Technau U."/>
            <person name="Martindale M.Q."/>
            <person name="Rokhsar D.S."/>
        </authorList>
    </citation>
    <scope>NUCLEOTIDE SEQUENCE [LARGE SCALE GENOMIC DNA]</scope>
    <source>
        <strain evidence="6">CH2 X CH6</strain>
    </source>
</reference>
<evidence type="ECO:0000313" key="6">
    <source>
        <dbReference type="Proteomes" id="UP000001593"/>
    </source>
</evidence>
<dbReference type="PANTHER" id="PTHR48033:SF10">
    <property type="entry name" value="RNA-BINDING PROTEIN SQUID"/>
    <property type="match status" value="1"/>
</dbReference>
<organism evidence="5 6">
    <name type="scientific">Nematostella vectensis</name>
    <name type="common">Starlet sea anemone</name>
    <dbReference type="NCBI Taxonomy" id="45351"/>
    <lineage>
        <taxon>Eukaryota</taxon>
        <taxon>Metazoa</taxon>
        <taxon>Cnidaria</taxon>
        <taxon>Anthozoa</taxon>
        <taxon>Hexacorallia</taxon>
        <taxon>Actiniaria</taxon>
        <taxon>Edwardsiidae</taxon>
        <taxon>Nematostella</taxon>
    </lineage>
</organism>
<feature type="domain" description="RRM" evidence="4">
    <location>
        <begin position="29"/>
        <end position="107"/>
    </location>
</feature>
<dbReference type="PANTHER" id="PTHR48033">
    <property type="entry name" value="RNA-BINDING (RRM/RBD/RNP MOTIFS) FAMILY PROTEIN"/>
    <property type="match status" value="1"/>
</dbReference>
<proteinExistence type="predicted"/>
<dbReference type="Gene3D" id="3.30.70.330">
    <property type="match status" value="2"/>
</dbReference>
<dbReference type="InterPro" id="IPR000504">
    <property type="entry name" value="RRM_dom"/>
</dbReference>
<keyword evidence="2" id="KW-0539">Nucleus</keyword>
<dbReference type="OrthoDB" id="1875751at2759"/>
<dbReference type="GO" id="GO:0003723">
    <property type="term" value="F:RNA binding"/>
    <property type="evidence" value="ECO:0007669"/>
    <property type="project" value="UniProtKB-UniRule"/>
</dbReference>
<dbReference type="PhylomeDB" id="A7SCX6"/>
<dbReference type="CDD" id="cd12325">
    <property type="entry name" value="RRM1_hnRNPA_hnRNPD_like"/>
    <property type="match status" value="1"/>
</dbReference>
<dbReference type="GO" id="GO:0005634">
    <property type="term" value="C:nucleus"/>
    <property type="evidence" value="ECO:0007669"/>
    <property type="project" value="UniProtKB-SubCell"/>
</dbReference>
<dbReference type="InParanoid" id="A7SCX6"/>
<evidence type="ECO:0000259" key="4">
    <source>
        <dbReference type="PROSITE" id="PS50102"/>
    </source>
</evidence>
<dbReference type="PROSITE" id="PS50102">
    <property type="entry name" value="RRM"/>
    <property type="match status" value="2"/>
</dbReference>
<protein>
    <recommendedName>
        <fullName evidence="4">RRM domain-containing protein</fullName>
    </recommendedName>
</protein>
<dbReference type="Pfam" id="PF00076">
    <property type="entry name" value="RRM_1"/>
    <property type="match status" value="2"/>
</dbReference>
<dbReference type="eggNOG" id="KOG0118">
    <property type="taxonomic scope" value="Eukaryota"/>
</dbReference>
<evidence type="ECO:0000313" key="5">
    <source>
        <dbReference type="EMBL" id="EDO38417.1"/>
    </source>
</evidence>
<dbReference type="EMBL" id="DS469626">
    <property type="protein sequence ID" value="EDO38417.1"/>
    <property type="molecule type" value="Genomic_DNA"/>
</dbReference>
<dbReference type="FunCoup" id="A7SCX6">
    <property type="interactions" value="869"/>
</dbReference>
<evidence type="ECO:0000256" key="1">
    <source>
        <dbReference type="ARBA" id="ARBA00004123"/>
    </source>
</evidence>
<dbReference type="KEGG" id="nve:5509972"/>
<dbReference type="Proteomes" id="UP000001593">
    <property type="component" value="Unassembled WGS sequence"/>
</dbReference>
<comment type="subcellular location">
    <subcellularLocation>
        <location evidence="1">Nucleus</location>
    </subcellularLocation>
</comment>
<accession>A7SCX6</accession>
<dbReference type="AlphaFoldDB" id="A7SCX6"/>
<dbReference type="CDD" id="cd12329">
    <property type="entry name" value="RRM2_hnRNPD_like"/>
    <property type="match status" value="1"/>
</dbReference>
<sequence length="305" mass="33005">MSAEEAVNGYIGTSLDSNKTRMTKDDDIGKLFVGGLSYETTKESLKEYFSKYGELVGVDIKMDALTGRPRGFAFVQFKHQSEADAVLNQVDPHVLDGRTIDPKPAAPIGKPPHLRVKKIFVGGLKPETSDEKIREYFGKAYAPVKEIEYITEHSSNRRRGFCFVSFDSEDTVDKICETQFHNIEGNKVEVKRALPKEVQQQQAALRAAAGRGIIPALGTLGPRVGLSTGAYPSYTALYGAFGANAAAFDPALYGASYVPGLSPAAYSTAYPAGFPAAYEYGTYGAAASRADVRYTGTNAKELLNV</sequence>
<keyword evidence="6" id="KW-1185">Reference proteome</keyword>
<gene>
    <name evidence="5" type="ORF">NEMVEDRAFT_v1g233029</name>
</gene>
<dbReference type="InterPro" id="IPR035979">
    <property type="entry name" value="RBD_domain_sf"/>
</dbReference>
<dbReference type="HOGENOM" id="CLU_012062_1_1_1"/>
<feature type="domain" description="RRM" evidence="4">
    <location>
        <begin position="117"/>
        <end position="195"/>
    </location>
</feature>
<keyword evidence="3" id="KW-0694">RNA-binding</keyword>
<dbReference type="SMART" id="SM00360">
    <property type="entry name" value="RRM"/>
    <property type="match status" value="2"/>
</dbReference>
<dbReference type="InterPro" id="IPR012677">
    <property type="entry name" value="Nucleotide-bd_a/b_plait_sf"/>
</dbReference>
<evidence type="ECO:0000256" key="2">
    <source>
        <dbReference type="ARBA" id="ARBA00023242"/>
    </source>
</evidence>
<evidence type="ECO:0000256" key="3">
    <source>
        <dbReference type="PROSITE-ProRule" id="PRU00176"/>
    </source>
</evidence>
<dbReference type="STRING" id="45351.A7SCX6"/>
<name>A7SCX6_NEMVE</name>
<dbReference type="OMA" id="ICELQFH"/>
<dbReference type="SUPFAM" id="SSF54928">
    <property type="entry name" value="RNA-binding domain, RBD"/>
    <property type="match status" value="2"/>
</dbReference>